<feature type="transmembrane region" description="Helical" evidence="1">
    <location>
        <begin position="138"/>
        <end position="157"/>
    </location>
</feature>
<dbReference type="Pfam" id="PF20349">
    <property type="entry name" value="DUF6644"/>
    <property type="match status" value="1"/>
</dbReference>
<protein>
    <recommendedName>
        <fullName evidence="2">DUF6644 domain-containing protein</fullName>
    </recommendedName>
</protein>
<feature type="domain" description="DUF6644" evidence="2">
    <location>
        <begin position="14"/>
        <end position="158"/>
    </location>
</feature>
<keyword evidence="1" id="KW-0472">Membrane</keyword>
<dbReference type="InterPro" id="IPR046586">
    <property type="entry name" value="DUF6644"/>
</dbReference>
<feature type="transmembrane region" description="Helical" evidence="1">
    <location>
        <begin position="69"/>
        <end position="88"/>
    </location>
</feature>
<keyword evidence="4" id="KW-1185">Reference proteome</keyword>
<evidence type="ECO:0000259" key="2">
    <source>
        <dbReference type="Pfam" id="PF20349"/>
    </source>
</evidence>
<dbReference type="OrthoDB" id="120042at2"/>
<evidence type="ECO:0000313" key="3">
    <source>
        <dbReference type="EMBL" id="SEG31249.1"/>
    </source>
</evidence>
<organism evidence="3 4">
    <name type="scientific">Bryocella elongata</name>
    <dbReference type="NCBI Taxonomy" id="863522"/>
    <lineage>
        <taxon>Bacteria</taxon>
        <taxon>Pseudomonadati</taxon>
        <taxon>Acidobacteriota</taxon>
        <taxon>Terriglobia</taxon>
        <taxon>Terriglobales</taxon>
        <taxon>Acidobacteriaceae</taxon>
        <taxon>Bryocella</taxon>
    </lineage>
</organism>
<keyword evidence="1" id="KW-0812">Transmembrane</keyword>
<dbReference type="RefSeq" id="WP_103933360.1">
    <property type="nucleotide sequence ID" value="NZ_FNVA01000004.1"/>
</dbReference>
<proteinExistence type="predicted"/>
<sequence length="159" mass="17187">MLSPQHWFTALAQSALGHYMQTSQWAFAITEMVHLLALAALGGSVLFIDLRLLGVVLKKESAAGISRDLGRILLVSLTVMIVSGIGLLSEEAMKCYFSPAFRWKMALLAASVVFYFTLHRRAVQLAATGAADLWQRTIAVISLTLWLGVGVAGRAIGLV</sequence>
<dbReference type="EMBL" id="FNVA01000004">
    <property type="protein sequence ID" value="SEG31249.1"/>
    <property type="molecule type" value="Genomic_DNA"/>
</dbReference>
<dbReference type="AlphaFoldDB" id="A0A1H5Z3V6"/>
<name>A0A1H5Z3V6_9BACT</name>
<dbReference type="Proteomes" id="UP000236728">
    <property type="component" value="Unassembled WGS sequence"/>
</dbReference>
<evidence type="ECO:0000256" key="1">
    <source>
        <dbReference type="SAM" id="Phobius"/>
    </source>
</evidence>
<reference evidence="3 4" key="1">
    <citation type="submission" date="2016-10" db="EMBL/GenBank/DDBJ databases">
        <authorList>
            <person name="de Groot N.N."/>
        </authorList>
    </citation>
    <scope>NUCLEOTIDE SEQUENCE [LARGE SCALE GENOMIC DNA]</scope>
    <source>
        <strain evidence="3 4">DSM 22489</strain>
    </source>
</reference>
<feature type="transmembrane region" description="Helical" evidence="1">
    <location>
        <begin position="100"/>
        <end position="118"/>
    </location>
</feature>
<keyword evidence="1" id="KW-1133">Transmembrane helix</keyword>
<gene>
    <name evidence="3" type="ORF">SAMN05421819_2452</name>
</gene>
<accession>A0A1H5Z3V6</accession>
<feature type="transmembrane region" description="Helical" evidence="1">
    <location>
        <begin position="25"/>
        <end position="48"/>
    </location>
</feature>
<evidence type="ECO:0000313" key="4">
    <source>
        <dbReference type="Proteomes" id="UP000236728"/>
    </source>
</evidence>